<comment type="caution">
    <text evidence="12">The sequence shown here is derived from an EMBL/GenBank/DDBJ whole genome shotgun (WGS) entry which is preliminary data.</text>
</comment>
<dbReference type="InterPro" id="IPR048356">
    <property type="entry name" value="MS_N"/>
</dbReference>
<evidence type="ECO:0000256" key="6">
    <source>
        <dbReference type="ARBA" id="ARBA00022679"/>
    </source>
</evidence>
<dbReference type="InterPro" id="IPR044856">
    <property type="entry name" value="Malate_synth_C_sf"/>
</dbReference>
<sequence>MTEIHQVATPRMGAQRGVAITGAMPREYEGILTPEALSFVAHLARMFTPRVTELLARRKAVQARLDAGERPHFLGETRRIRESNWKVAPIPDDIQDRRVEITGPVDRKMVINALNSGANVFMADFEDSNAPTWRNQIEGQINLKDAVRRSITYKDPKSGKTYQLKQQTAVLFVRPRGWHLQEKHMHVDRLPVPAAIFDFALYFFHNAAELRSRGSGPYFYLPKMQSHLEARLWNDVFVEAQAELGIPRGTVRATVLIETLPAAFEMDEILWELRDHSAGLNCGRWDYIFSFIKTLREDPAAVMPDRGVVTMEQPCMRAYSLLLIKTCHRRGIHAMGGMAAQIPVKNNPQANEAALAKVTADKAREVRDGHDGTWVAHPALVPIAKRIFDADMKTPNQISKARADVSVSGRDLLAVPRGPRTEACLRNNCVVGVQYLEAWLGGLGCVPLYNLMEDAATAEICRTQVWQWLHHKVKLDDGQVITRERFGRMLDEEMDKLRRELGEARWGRGHFPEAIKLFHEFSTSTKLADFLTIAAYDAVVSRDSTHASKL</sequence>
<evidence type="ECO:0000256" key="3">
    <source>
        <dbReference type="ARBA" id="ARBA00012636"/>
    </source>
</evidence>
<comment type="catalytic activity">
    <reaction evidence="7 8">
        <text>glyoxylate + acetyl-CoA + H2O = (S)-malate + CoA + H(+)</text>
        <dbReference type="Rhea" id="RHEA:18181"/>
        <dbReference type="ChEBI" id="CHEBI:15377"/>
        <dbReference type="ChEBI" id="CHEBI:15378"/>
        <dbReference type="ChEBI" id="CHEBI:15589"/>
        <dbReference type="ChEBI" id="CHEBI:36655"/>
        <dbReference type="ChEBI" id="CHEBI:57287"/>
        <dbReference type="ChEBI" id="CHEBI:57288"/>
        <dbReference type="EC" id="2.3.3.9"/>
    </reaction>
</comment>
<reference evidence="12 13" key="1">
    <citation type="journal article" date="2024" name="Nat. Commun.">
        <title>Phylogenomics reveals the evolutionary origins of lichenization in chlorophyte algae.</title>
        <authorList>
            <person name="Puginier C."/>
            <person name="Libourel C."/>
            <person name="Otte J."/>
            <person name="Skaloud P."/>
            <person name="Haon M."/>
            <person name="Grisel S."/>
            <person name="Petersen M."/>
            <person name="Berrin J.G."/>
            <person name="Delaux P.M."/>
            <person name="Dal Grande F."/>
            <person name="Keller J."/>
        </authorList>
    </citation>
    <scope>NUCLEOTIDE SEQUENCE [LARGE SCALE GENOMIC DNA]</scope>
    <source>
        <strain evidence="12 13">SAG 216-7</strain>
    </source>
</reference>
<keyword evidence="6 8" id="KW-0808">Transferase</keyword>
<keyword evidence="4 8" id="KW-0329">Glyoxylate bypass</keyword>
<gene>
    <name evidence="12" type="ORF">WJX75_000367</name>
</gene>
<dbReference type="PANTHER" id="PTHR42902:SF1">
    <property type="entry name" value="MALATE SYNTHASE 1-RELATED"/>
    <property type="match status" value="1"/>
</dbReference>
<keyword evidence="5 8" id="KW-0816">Tricarboxylic acid cycle</keyword>
<comment type="pathway">
    <text evidence="1 8">Carbohydrate metabolism; glyoxylate cycle; (S)-malate from isocitrate: step 2/2.</text>
</comment>
<dbReference type="NCBIfam" id="TIGR01344">
    <property type="entry name" value="malate_syn_A"/>
    <property type="match status" value="1"/>
</dbReference>
<dbReference type="PIRSF" id="PIRSF001363">
    <property type="entry name" value="Malate_synth"/>
    <property type="match status" value="1"/>
</dbReference>
<evidence type="ECO:0000256" key="5">
    <source>
        <dbReference type="ARBA" id="ARBA00022532"/>
    </source>
</evidence>
<dbReference type="EC" id="2.3.3.9" evidence="3 8"/>
<dbReference type="PANTHER" id="PTHR42902">
    <property type="entry name" value="MALATE SYNTHASE"/>
    <property type="match status" value="1"/>
</dbReference>
<dbReference type="EMBL" id="JALJOT010000016">
    <property type="protein sequence ID" value="KAK9901987.1"/>
    <property type="molecule type" value="Genomic_DNA"/>
</dbReference>
<dbReference type="CDD" id="cd00727">
    <property type="entry name" value="malate_synt_A"/>
    <property type="match status" value="1"/>
</dbReference>
<dbReference type="Pfam" id="PF01274">
    <property type="entry name" value="MS_TIM-barrel"/>
    <property type="match status" value="1"/>
</dbReference>
<dbReference type="Pfam" id="PF20659">
    <property type="entry name" value="MS_C"/>
    <property type="match status" value="1"/>
</dbReference>
<comment type="similarity">
    <text evidence="2 8">Belongs to the malate synthase family.</text>
</comment>
<evidence type="ECO:0000256" key="1">
    <source>
        <dbReference type="ARBA" id="ARBA00004757"/>
    </source>
</evidence>
<dbReference type="Gene3D" id="1.20.1220.12">
    <property type="entry name" value="Malate synthase, domain III"/>
    <property type="match status" value="1"/>
</dbReference>
<dbReference type="Proteomes" id="UP001491310">
    <property type="component" value="Unassembled WGS sequence"/>
</dbReference>
<dbReference type="Pfam" id="PF20656">
    <property type="entry name" value="MS_N"/>
    <property type="match status" value="1"/>
</dbReference>
<evidence type="ECO:0000259" key="11">
    <source>
        <dbReference type="Pfam" id="PF20659"/>
    </source>
</evidence>
<evidence type="ECO:0000259" key="10">
    <source>
        <dbReference type="Pfam" id="PF20656"/>
    </source>
</evidence>
<evidence type="ECO:0000256" key="2">
    <source>
        <dbReference type="ARBA" id="ARBA00006394"/>
    </source>
</evidence>
<feature type="domain" description="Malate synthase C-terminal" evidence="11">
    <location>
        <begin position="420"/>
        <end position="538"/>
    </location>
</feature>
<dbReference type="Gene3D" id="3.20.20.360">
    <property type="entry name" value="Malate synthase, domain 3"/>
    <property type="match status" value="1"/>
</dbReference>
<dbReference type="InterPro" id="IPR019830">
    <property type="entry name" value="Malate_synthase_CS"/>
</dbReference>
<name>A0ABR2YBT4_9CHLO</name>
<proteinExistence type="inferred from homology"/>
<evidence type="ECO:0000313" key="13">
    <source>
        <dbReference type="Proteomes" id="UP001491310"/>
    </source>
</evidence>
<dbReference type="InterPro" id="IPR046363">
    <property type="entry name" value="MS_N_TIM-barrel_dom"/>
</dbReference>
<evidence type="ECO:0000256" key="8">
    <source>
        <dbReference type="RuleBase" id="RU000555"/>
    </source>
</evidence>
<dbReference type="InterPro" id="IPR011076">
    <property type="entry name" value="Malate_synth_sf"/>
</dbReference>
<evidence type="ECO:0000256" key="4">
    <source>
        <dbReference type="ARBA" id="ARBA00022435"/>
    </source>
</evidence>
<evidence type="ECO:0000259" key="9">
    <source>
        <dbReference type="Pfam" id="PF01274"/>
    </source>
</evidence>
<dbReference type="PROSITE" id="PS00510">
    <property type="entry name" value="MALATE_SYNTHASE"/>
    <property type="match status" value="1"/>
</dbReference>
<organism evidence="12 13">
    <name type="scientific">Coccomyxa subellipsoidea</name>
    <dbReference type="NCBI Taxonomy" id="248742"/>
    <lineage>
        <taxon>Eukaryota</taxon>
        <taxon>Viridiplantae</taxon>
        <taxon>Chlorophyta</taxon>
        <taxon>core chlorophytes</taxon>
        <taxon>Trebouxiophyceae</taxon>
        <taxon>Trebouxiophyceae incertae sedis</taxon>
        <taxon>Coccomyxaceae</taxon>
        <taxon>Coccomyxa</taxon>
    </lineage>
</organism>
<dbReference type="SUPFAM" id="SSF51645">
    <property type="entry name" value="Malate synthase G"/>
    <property type="match status" value="1"/>
</dbReference>
<accession>A0ABR2YBT4</accession>
<dbReference type="InterPro" id="IPR048355">
    <property type="entry name" value="MS_C"/>
</dbReference>
<dbReference type="InterPro" id="IPR006252">
    <property type="entry name" value="Malate_synthA"/>
</dbReference>
<evidence type="ECO:0000256" key="7">
    <source>
        <dbReference type="ARBA" id="ARBA00047918"/>
    </source>
</evidence>
<protein>
    <recommendedName>
        <fullName evidence="3 8">Malate synthase</fullName>
        <ecNumber evidence="3 8">2.3.3.9</ecNumber>
    </recommendedName>
</protein>
<feature type="domain" description="Malate synthase N-terminal" evidence="10">
    <location>
        <begin position="17"/>
        <end position="77"/>
    </location>
</feature>
<feature type="domain" description="Malate synthase TIM barrel" evidence="9">
    <location>
        <begin position="170"/>
        <end position="414"/>
    </location>
</feature>
<keyword evidence="13" id="KW-1185">Reference proteome</keyword>
<dbReference type="InterPro" id="IPR001465">
    <property type="entry name" value="Malate_synthase_TIM"/>
</dbReference>
<evidence type="ECO:0000313" key="12">
    <source>
        <dbReference type="EMBL" id="KAK9901987.1"/>
    </source>
</evidence>